<evidence type="ECO:0000259" key="1">
    <source>
        <dbReference type="Pfam" id="PF17921"/>
    </source>
</evidence>
<dbReference type="Gene3D" id="1.10.340.70">
    <property type="match status" value="1"/>
</dbReference>
<feature type="domain" description="Integrase zinc-binding" evidence="1">
    <location>
        <begin position="136"/>
        <end position="189"/>
    </location>
</feature>
<gene>
    <name evidence="2" type="ORF">O181_130099</name>
</gene>
<dbReference type="AlphaFoldDB" id="A0A9Q3L0C7"/>
<comment type="caution">
    <text evidence="2">The sequence shown here is derived from an EMBL/GenBank/DDBJ whole genome shotgun (WGS) entry which is preliminary data.</text>
</comment>
<evidence type="ECO:0000313" key="3">
    <source>
        <dbReference type="Proteomes" id="UP000765509"/>
    </source>
</evidence>
<accession>A0A9Q3L0C7</accession>
<dbReference type="EMBL" id="AVOT02138139">
    <property type="protein sequence ID" value="MBW0590384.1"/>
    <property type="molecule type" value="Genomic_DNA"/>
</dbReference>
<dbReference type="PANTHER" id="PTHR37984">
    <property type="entry name" value="PROTEIN CBG26694"/>
    <property type="match status" value="1"/>
</dbReference>
<name>A0A9Q3L0C7_9BASI</name>
<dbReference type="Pfam" id="PF17921">
    <property type="entry name" value="Integrase_H2C2"/>
    <property type="match status" value="1"/>
</dbReference>
<protein>
    <recommendedName>
        <fullName evidence="1">Integrase zinc-binding domain-containing protein</fullName>
    </recommendedName>
</protein>
<keyword evidence="3" id="KW-1185">Reference proteome</keyword>
<proteinExistence type="predicted"/>
<dbReference type="Proteomes" id="UP000765509">
    <property type="component" value="Unassembled WGS sequence"/>
</dbReference>
<sequence>MSSKVFTCPQAHWADFLSEFHFTITYCPGSLATLPDAFSHQGDIYPGREVDFIVKNPQNFNKSLKQDTIQKSRFFSIKVQIFSDFVDQIKKELWKDKGYKEVLKQIARGESVSDYSLEPQAKLLLFKDKVVIQSNKEIQLNILQKNHDSPLAGHRGQEKTLKLIKKDFHWAGMNQLIEDYMSSCQKFSKSQNIHHKKFRLLKTLQIPSGP</sequence>
<organism evidence="2 3">
    <name type="scientific">Austropuccinia psidii MF-1</name>
    <dbReference type="NCBI Taxonomy" id="1389203"/>
    <lineage>
        <taxon>Eukaryota</taxon>
        <taxon>Fungi</taxon>
        <taxon>Dikarya</taxon>
        <taxon>Basidiomycota</taxon>
        <taxon>Pucciniomycotina</taxon>
        <taxon>Pucciniomycetes</taxon>
        <taxon>Pucciniales</taxon>
        <taxon>Sphaerophragmiaceae</taxon>
        <taxon>Austropuccinia</taxon>
    </lineage>
</organism>
<dbReference type="InterPro" id="IPR050951">
    <property type="entry name" value="Retrovirus_Pol_polyprotein"/>
</dbReference>
<dbReference type="InterPro" id="IPR041588">
    <property type="entry name" value="Integrase_H2C2"/>
</dbReference>
<reference evidence="2" key="1">
    <citation type="submission" date="2021-03" db="EMBL/GenBank/DDBJ databases">
        <title>Draft genome sequence of rust myrtle Austropuccinia psidii MF-1, a brazilian biotype.</title>
        <authorList>
            <person name="Quecine M.C."/>
            <person name="Pachon D.M.R."/>
            <person name="Bonatelli M.L."/>
            <person name="Correr F.H."/>
            <person name="Franceschini L.M."/>
            <person name="Leite T.F."/>
            <person name="Margarido G.R.A."/>
            <person name="Almeida C.A."/>
            <person name="Ferrarezi J.A."/>
            <person name="Labate C.A."/>
        </authorList>
    </citation>
    <scope>NUCLEOTIDE SEQUENCE</scope>
    <source>
        <strain evidence="2">MF-1</strain>
    </source>
</reference>
<evidence type="ECO:0000313" key="2">
    <source>
        <dbReference type="EMBL" id="MBW0590384.1"/>
    </source>
</evidence>
<dbReference type="PANTHER" id="PTHR37984:SF5">
    <property type="entry name" value="PROTEIN NYNRIN-LIKE"/>
    <property type="match status" value="1"/>
</dbReference>